<evidence type="ECO:0000256" key="5">
    <source>
        <dbReference type="ARBA" id="ARBA00022801"/>
    </source>
</evidence>
<feature type="active site" evidence="8">
    <location>
        <position position="272"/>
    </location>
</feature>
<protein>
    <recommendedName>
        <fullName evidence="13">Exopolygalacturonase-like</fullName>
    </recommendedName>
</protein>
<dbReference type="GO" id="GO:0004650">
    <property type="term" value="F:polygalacturonase activity"/>
    <property type="evidence" value="ECO:0007669"/>
    <property type="project" value="InterPro"/>
</dbReference>
<accession>A0AAN9E564</accession>
<evidence type="ECO:0000256" key="4">
    <source>
        <dbReference type="ARBA" id="ARBA00022525"/>
    </source>
</evidence>
<evidence type="ECO:0000313" key="12">
    <source>
        <dbReference type="Proteomes" id="UP001372338"/>
    </source>
</evidence>
<evidence type="ECO:0000256" key="8">
    <source>
        <dbReference type="PROSITE-ProRule" id="PRU10052"/>
    </source>
</evidence>
<reference evidence="11 12" key="1">
    <citation type="submission" date="2024-01" db="EMBL/GenBank/DDBJ databases">
        <title>The genomes of 5 underutilized Papilionoideae crops provide insights into root nodulation and disease resistanc.</title>
        <authorList>
            <person name="Yuan L."/>
        </authorList>
    </citation>
    <scope>NUCLEOTIDE SEQUENCE [LARGE SCALE GENOMIC DNA]</scope>
    <source>
        <strain evidence="11">ZHUSHIDOU_FW_LH</strain>
        <tissue evidence="11">Leaf</tissue>
    </source>
</reference>
<dbReference type="GO" id="GO:0005975">
    <property type="term" value="P:carbohydrate metabolic process"/>
    <property type="evidence" value="ECO:0007669"/>
    <property type="project" value="InterPro"/>
</dbReference>
<evidence type="ECO:0000256" key="2">
    <source>
        <dbReference type="ARBA" id="ARBA00008834"/>
    </source>
</evidence>
<dbReference type="SUPFAM" id="SSF51126">
    <property type="entry name" value="Pectin lyase-like"/>
    <property type="match status" value="1"/>
</dbReference>
<proteinExistence type="inferred from homology"/>
<dbReference type="AlphaFoldDB" id="A0AAN9E564"/>
<dbReference type="InterPro" id="IPR000743">
    <property type="entry name" value="Glyco_hydro_28"/>
</dbReference>
<evidence type="ECO:0000313" key="11">
    <source>
        <dbReference type="EMBL" id="KAK7246365.1"/>
    </source>
</evidence>
<feature type="signal peptide" evidence="10">
    <location>
        <begin position="1"/>
        <end position="22"/>
    </location>
</feature>
<dbReference type="EMBL" id="JAYWIO010000008">
    <property type="protein sequence ID" value="KAK7246365.1"/>
    <property type="molecule type" value="Genomic_DNA"/>
</dbReference>
<dbReference type="Gene3D" id="2.160.20.10">
    <property type="entry name" value="Single-stranded right-handed beta-helix, Pectin lyase-like"/>
    <property type="match status" value="1"/>
</dbReference>
<comment type="caution">
    <text evidence="11">The sequence shown here is derived from an EMBL/GenBank/DDBJ whole genome shotgun (WGS) entry which is preliminary data.</text>
</comment>
<dbReference type="PANTHER" id="PTHR31375">
    <property type="match status" value="1"/>
</dbReference>
<dbReference type="GO" id="GO:0071555">
    <property type="term" value="P:cell wall organization"/>
    <property type="evidence" value="ECO:0007669"/>
    <property type="project" value="UniProtKB-KW"/>
</dbReference>
<feature type="chain" id="PRO_5043018652" description="Exopolygalacturonase-like" evidence="10">
    <location>
        <begin position="23"/>
        <end position="422"/>
    </location>
</feature>
<evidence type="ECO:0000256" key="10">
    <source>
        <dbReference type="SAM" id="SignalP"/>
    </source>
</evidence>
<evidence type="ECO:0000256" key="6">
    <source>
        <dbReference type="ARBA" id="ARBA00023295"/>
    </source>
</evidence>
<comment type="subcellular location">
    <subcellularLocation>
        <location evidence="1">Secreted</location>
        <location evidence="1">Cell wall</location>
    </subcellularLocation>
</comment>
<dbReference type="FunFam" id="2.160.20.10:FF:000004">
    <property type="entry name" value="Pectin lyase-like superfamily protein"/>
    <property type="match status" value="1"/>
</dbReference>
<evidence type="ECO:0000256" key="9">
    <source>
        <dbReference type="RuleBase" id="RU361169"/>
    </source>
</evidence>
<name>A0AAN9E564_CROPI</name>
<keyword evidence="5 9" id="KW-0378">Hydrolase</keyword>
<keyword evidence="4" id="KW-0964">Secreted</keyword>
<evidence type="ECO:0000256" key="7">
    <source>
        <dbReference type="ARBA" id="ARBA00023316"/>
    </source>
</evidence>
<dbReference type="InterPro" id="IPR011050">
    <property type="entry name" value="Pectin_lyase_fold/virulence"/>
</dbReference>
<keyword evidence="10" id="KW-0732">Signal</keyword>
<keyword evidence="6 9" id="KW-0326">Glycosidase</keyword>
<comment type="similarity">
    <text evidence="2 9">Belongs to the glycosyl hydrolase 28 family.</text>
</comment>
<organism evidence="11 12">
    <name type="scientific">Crotalaria pallida</name>
    <name type="common">Smooth rattlebox</name>
    <name type="synonym">Crotalaria striata</name>
    <dbReference type="NCBI Taxonomy" id="3830"/>
    <lineage>
        <taxon>Eukaryota</taxon>
        <taxon>Viridiplantae</taxon>
        <taxon>Streptophyta</taxon>
        <taxon>Embryophyta</taxon>
        <taxon>Tracheophyta</taxon>
        <taxon>Spermatophyta</taxon>
        <taxon>Magnoliopsida</taxon>
        <taxon>eudicotyledons</taxon>
        <taxon>Gunneridae</taxon>
        <taxon>Pentapetalae</taxon>
        <taxon>rosids</taxon>
        <taxon>fabids</taxon>
        <taxon>Fabales</taxon>
        <taxon>Fabaceae</taxon>
        <taxon>Papilionoideae</taxon>
        <taxon>50 kb inversion clade</taxon>
        <taxon>genistoids sensu lato</taxon>
        <taxon>core genistoids</taxon>
        <taxon>Crotalarieae</taxon>
        <taxon>Crotalaria</taxon>
    </lineage>
</organism>
<keyword evidence="12" id="KW-1185">Reference proteome</keyword>
<keyword evidence="3" id="KW-0134">Cell wall</keyword>
<keyword evidence="7" id="KW-0961">Cell wall biogenesis/degradation</keyword>
<evidence type="ECO:0000256" key="1">
    <source>
        <dbReference type="ARBA" id="ARBA00004191"/>
    </source>
</evidence>
<dbReference type="Pfam" id="PF00295">
    <property type="entry name" value="Glyco_hydro_28"/>
    <property type="match status" value="1"/>
</dbReference>
<evidence type="ECO:0008006" key="13">
    <source>
        <dbReference type="Google" id="ProtNLM"/>
    </source>
</evidence>
<dbReference type="PROSITE" id="PS51257">
    <property type="entry name" value="PROKAR_LIPOPROTEIN"/>
    <property type="match status" value="1"/>
</dbReference>
<gene>
    <name evidence="11" type="ORF">RIF29_41232</name>
</gene>
<dbReference type="Proteomes" id="UP001372338">
    <property type="component" value="Unassembled WGS sequence"/>
</dbReference>
<dbReference type="SMART" id="SM00710">
    <property type="entry name" value="PbH1"/>
    <property type="match status" value="6"/>
</dbReference>
<dbReference type="InterPro" id="IPR012334">
    <property type="entry name" value="Pectin_lyas_fold"/>
</dbReference>
<dbReference type="PROSITE" id="PS00502">
    <property type="entry name" value="POLYGALACTURONASE"/>
    <property type="match status" value="1"/>
</dbReference>
<evidence type="ECO:0000256" key="3">
    <source>
        <dbReference type="ARBA" id="ARBA00022512"/>
    </source>
</evidence>
<sequence length="422" mass="45659">MATAKRVGVVILFFAMACFVDAAPGPRKRPVAGPDLYKGQNVARDALAPGEKLINVMSFGAKPDGKFDSTQAFMDAWRASCKAPGQNRLLIPQGTFLVSSMFFAGPCLSPKPMTVQVVGTVLATTDISEYVNGEWLMFENIKGLKLIGGGTFDGQGQSSWKTTVDCEKTGSTCVRNPSSIYFNRVNDGVIQNIKSVNAKGFHVFVTNCANMRLRRVKIDAPADSPNTDGIHVSHSINVKIVKSTIRTGDDCVSMIQGVNNVTIKRVHCGPGHGISIGSLGKYQNELEVKGIRVMNCTFDGTDNGLRIKTWPDKYGGAATDISFTHVTMTNVKNPIIIDQEYQCAPAKCQKKPSLVKISNVLFSNVKGTTISPFPVDLRCSKQFPCQNVRINNIDLTGVAKPISSRCLSVKPIYTGVQKPAVC</sequence>
<dbReference type="InterPro" id="IPR006626">
    <property type="entry name" value="PbH1"/>
</dbReference>